<comment type="caution">
    <text evidence="2">The sequence shown here is derived from an EMBL/GenBank/DDBJ whole genome shotgun (WGS) entry which is preliminary data.</text>
</comment>
<evidence type="ECO:0000313" key="2">
    <source>
        <dbReference type="EMBL" id="KAA9085457.1"/>
    </source>
</evidence>
<gene>
    <name evidence="2" type="ORF">F6B42_13450</name>
</gene>
<keyword evidence="3" id="KW-1185">Reference proteome</keyword>
<accession>A0A5J5IQ49</accession>
<feature type="region of interest" description="Disordered" evidence="1">
    <location>
        <begin position="96"/>
        <end position="118"/>
    </location>
</feature>
<dbReference type="AlphaFoldDB" id="A0A5J5IQ49"/>
<dbReference type="RefSeq" id="WP_150420179.1">
    <property type="nucleotide sequence ID" value="NZ_VYRZ01000003.1"/>
</dbReference>
<organism evidence="2 3">
    <name type="scientific">Microbacterium radiodurans</name>
    <dbReference type="NCBI Taxonomy" id="661398"/>
    <lineage>
        <taxon>Bacteria</taxon>
        <taxon>Bacillati</taxon>
        <taxon>Actinomycetota</taxon>
        <taxon>Actinomycetes</taxon>
        <taxon>Micrococcales</taxon>
        <taxon>Microbacteriaceae</taxon>
        <taxon>Microbacterium</taxon>
    </lineage>
</organism>
<dbReference type="Proteomes" id="UP000327039">
    <property type="component" value="Unassembled WGS sequence"/>
</dbReference>
<protein>
    <submittedName>
        <fullName evidence="2">Uncharacterized protein</fullName>
    </submittedName>
</protein>
<dbReference type="EMBL" id="VYRZ01000003">
    <property type="protein sequence ID" value="KAA9085457.1"/>
    <property type="molecule type" value="Genomic_DNA"/>
</dbReference>
<feature type="compositionally biased region" description="Polar residues" evidence="1">
    <location>
        <begin position="108"/>
        <end position="118"/>
    </location>
</feature>
<evidence type="ECO:0000256" key="1">
    <source>
        <dbReference type="SAM" id="MobiDB-lite"/>
    </source>
</evidence>
<evidence type="ECO:0000313" key="3">
    <source>
        <dbReference type="Proteomes" id="UP000327039"/>
    </source>
</evidence>
<name>A0A5J5IQ49_9MICO</name>
<dbReference type="OrthoDB" id="5119511at2"/>
<reference evidence="3" key="1">
    <citation type="submission" date="2019-09" db="EMBL/GenBank/DDBJ databases">
        <title>Mumia zhuanghuii sp. nov. isolated from the intestinal contents of plateau pika (Ochotona curzoniae) in the Qinghai-Tibet plateau of China.</title>
        <authorList>
            <person name="Tian Z."/>
        </authorList>
    </citation>
    <scope>NUCLEOTIDE SEQUENCE [LARGE SCALE GENOMIC DNA]</scope>
    <source>
        <strain evidence="3">DSM 25564</strain>
    </source>
</reference>
<proteinExistence type="predicted"/>
<sequence>MDTIHYAGDSVVTGTEIARALLDYAAALAQAATAATIDIPVIDAGGDEARWEVLVGPASQLTARRIEWDGPELRDDLLVARLGRLADQLRRRGTDAAVATEDPDFDRTQQSWSDYDNL</sequence>